<evidence type="ECO:0000256" key="2">
    <source>
        <dbReference type="ARBA" id="ARBA00022475"/>
    </source>
</evidence>
<dbReference type="Pfam" id="PF26113">
    <property type="entry name" value="GH16_XgeA"/>
    <property type="match status" value="1"/>
</dbReference>
<dbReference type="PROSITE" id="PS51762">
    <property type="entry name" value="GH16_2"/>
    <property type="match status" value="1"/>
</dbReference>
<dbReference type="Proteomes" id="UP001610334">
    <property type="component" value="Unassembled WGS sequence"/>
</dbReference>
<accession>A0ABR4GT70</accession>
<comment type="subcellular location">
    <subcellularLocation>
        <location evidence="1">Cell membrane</location>
        <topology evidence="1">Lipid-anchor</topology>
        <topology evidence="1">GPI-anchor</topology>
    </subcellularLocation>
</comment>
<evidence type="ECO:0000256" key="4">
    <source>
        <dbReference type="ARBA" id="ARBA00023288"/>
    </source>
</evidence>
<proteinExistence type="predicted"/>
<evidence type="ECO:0000256" key="5">
    <source>
        <dbReference type="SAM" id="MobiDB-lite"/>
    </source>
</evidence>
<keyword evidence="9" id="KW-1185">Reference proteome</keyword>
<dbReference type="SUPFAM" id="SSF49899">
    <property type="entry name" value="Concanavalin A-like lectins/glucanases"/>
    <property type="match status" value="1"/>
</dbReference>
<sequence>MRVTSTLLPALGLAAGSASAAYVLEDDYSPDTFFQKFSFFTDRDPTNGFVDYVDRSTAESRGLISTGSSIYMGVDHTNVASSGRQSVRLSSTQTYHHGLFIIDLGHMPTGCGTWPAFWLLGPNWPNGGEVDIIENVNEATSNHMALHTSDGCSINSSGFSGTLLTSNCYVQAPGQANNAGCGIQATSPNSYGSGFNSAGGGVYATEWTGDDISIWFFPRSSIPGDISSGNPNPSSWGTPAARFAGNCDIESHFTDMQIIFDVTFCGDWAGNVWGSSSCSAHGSCQDYVANNPSAFAEAYWDINSLRVYRDSASVKKRAPDAGTTSTPGAVTGPRARGFPRRSMRARAWAPELI</sequence>
<feature type="signal peptide" evidence="6">
    <location>
        <begin position="1"/>
        <end position="20"/>
    </location>
</feature>
<keyword evidence="2" id="KW-1003">Cell membrane</keyword>
<dbReference type="EMBL" id="JBFXLT010000195">
    <property type="protein sequence ID" value="KAL2802270.1"/>
    <property type="molecule type" value="Genomic_DNA"/>
</dbReference>
<dbReference type="Gene3D" id="2.60.120.200">
    <property type="match status" value="1"/>
</dbReference>
<keyword evidence="3" id="KW-0336">GPI-anchor</keyword>
<protein>
    <submittedName>
        <fullName evidence="8">Concanavalin A-like lectin/glucanase domain-containing protein</fullName>
    </submittedName>
</protein>
<dbReference type="PANTHER" id="PTHR10963">
    <property type="entry name" value="GLYCOSYL HYDROLASE-RELATED"/>
    <property type="match status" value="1"/>
</dbReference>
<evidence type="ECO:0000313" key="8">
    <source>
        <dbReference type="EMBL" id="KAL2802270.1"/>
    </source>
</evidence>
<evidence type="ECO:0000256" key="6">
    <source>
        <dbReference type="SAM" id="SignalP"/>
    </source>
</evidence>
<organism evidence="8 9">
    <name type="scientific">Aspergillus granulosus</name>
    <dbReference type="NCBI Taxonomy" id="176169"/>
    <lineage>
        <taxon>Eukaryota</taxon>
        <taxon>Fungi</taxon>
        <taxon>Dikarya</taxon>
        <taxon>Ascomycota</taxon>
        <taxon>Pezizomycotina</taxon>
        <taxon>Eurotiomycetes</taxon>
        <taxon>Eurotiomycetidae</taxon>
        <taxon>Eurotiales</taxon>
        <taxon>Aspergillaceae</taxon>
        <taxon>Aspergillus</taxon>
        <taxon>Aspergillus subgen. Nidulantes</taxon>
    </lineage>
</organism>
<keyword evidence="6" id="KW-0732">Signal</keyword>
<dbReference type="CDD" id="cd02181">
    <property type="entry name" value="GH16_fungal_Lam16A_glucanase"/>
    <property type="match status" value="1"/>
</dbReference>
<dbReference type="InterPro" id="IPR050546">
    <property type="entry name" value="Glycosyl_Hydrlase_16"/>
</dbReference>
<keyword evidence="4" id="KW-0449">Lipoprotein</keyword>
<evidence type="ECO:0000256" key="1">
    <source>
        <dbReference type="ARBA" id="ARBA00004609"/>
    </source>
</evidence>
<name>A0ABR4GT70_9EURO</name>
<feature type="chain" id="PRO_5046224601" evidence="6">
    <location>
        <begin position="21"/>
        <end position="353"/>
    </location>
</feature>
<evidence type="ECO:0000256" key="3">
    <source>
        <dbReference type="ARBA" id="ARBA00022622"/>
    </source>
</evidence>
<dbReference type="InterPro" id="IPR013320">
    <property type="entry name" value="ConA-like_dom_sf"/>
</dbReference>
<evidence type="ECO:0000313" key="9">
    <source>
        <dbReference type="Proteomes" id="UP001610334"/>
    </source>
</evidence>
<dbReference type="PANTHER" id="PTHR10963:SF24">
    <property type="entry name" value="GLYCOSIDASE C21B10.07-RELATED"/>
    <property type="match status" value="1"/>
</dbReference>
<dbReference type="InterPro" id="IPR000757">
    <property type="entry name" value="Beta-glucanase-like"/>
</dbReference>
<evidence type="ECO:0000259" key="7">
    <source>
        <dbReference type="PROSITE" id="PS51762"/>
    </source>
</evidence>
<reference evidence="8 9" key="1">
    <citation type="submission" date="2024-07" db="EMBL/GenBank/DDBJ databases">
        <title>Section-level genome sequencing and comparative genomics of Aspergillus sections Usti and Cavernicolus.</title>
        <authorList>
            <consortium name="Lawrence Berkeley National Laboratory"/>
            <person name="Nybo J.L."/>
            <person name="Vesth T.C."/>
            <person name="Theobald S."/>
            <person name="Frisvad J.C."/>
            <person name="Larsen T.O."/>
            <person name="Kjaerboelling I."/>
            <person name="Rothschild-Mancinelli K."/>
            <person name="Lyhne E.K."/>
            <person name="Kogle M.E."/>
            <person name="Barry K."/>
            <person name="Clum A."/>
            <person name="Na H."/>
            <person name="Ledsgaard L."/>
            <person name="Lin J."/>
            <person name="Lipzen A."/>
            <person name="Kuo A."/>
            <person name="Riley R."/>
            <person name="Mondo S."/>
            <person name="Labutti K."/>
            <person name="Haridas S."/>
            <person name="Pangalinan J."/>
            <person name="Salamov A.A."/>
            <person name="Simmons B.A."/>
            <person name="Magnuson J.K."/>
            <person name="Chen J."/>
            <person name="Drula E."/>
            <person name="Henrissat B."/>
            <person name="Wiebenga A."/>
            <person name="Lubbers R.J."/>
            <person name="Gomes A.C."/>
            <person name="Makela M.R."/>
            <person name="Stajich J."/>
            <person name="Grigoriev I.V."/>
            <person name="Mortensen U.H."/>
            <person name="De Vries R.P."/>
            <person name="Baker S.E."/>
            <person name="Andersen M.R."/>
        </authorList>
    </citation>
    <scope>NUCLEOTIDE SEQUENCE [LARGE SCALE GENOMIC DNA]</scope>
    <source>
        <strain evidence="8 9">CBS 588.65</strain>
    </source>
</reference>
<feature type="domain" description="GH16" evidence="7">
    <location>
        <begin position="26"/>
        <end position="277"/>
    </location>
</feature>
<keyword evidence="3" id="KW-0325">Glycoprotein</keyword>
<comment type="caution">
    <text evidence="8">The sequence shown here is derived from an EMBL/GenBank/DDBJ whole genome shotgun (WGS) entry which is preliminary data.</text>
</comment>
<gene>
    <name evidence="8" type="ORF">BJX63DRAFT_119908</name>
</gene>
<feature type="region of interest" description="Disordered" evidence="5">
    <location>
        <begin position="316"/>
        <end position="343"/>
    </location>
</feature>
<keyword evidence="3" id="KW-0472">Membrane</keyword>